<dbReference type="Pfam" id="PF13184">
    <property type="entry name" value="KH_NusA_1st"/>
    <property type="match status" value="1"/>
</dbReference>
<dbReference type="GO" id="GO:0031564">
    <property type="term" value="P:transcription antitermination"/>
    <property type="evidence" value="ECO:0007669"/>
    <property type="project" value="UniProtKB-UniRule"/>
</dbReference>
<dbReference type="AlphaFoldDB" id="B1GZN5"/>
<dbReference type="Pfam" id="PF00575">
    <property type="entry name" value="S1"/>
    <property type="match status" value="1"/>
</dbReference>
<dbReference type="KEGG" id="rsd:TGRD_232"/>
<dbReference type="Gene3D" id="1.10.150.20">
    <property type="entry name" value="5' to 3' exonuclease, C-terminal subdomain"/>
    <property type="match status" value="1"/>
</dbReference>
<evidence type="ECO:0000256" key="7">
    <source>
        <dbReference type="HAMAP-Rule" id="MF_00945"/>
    </source>
</evidence>
<dbReference type="GO" id="GO:0003700">
    <property type="term" value="F:DNA-binding transcription factor activity"/>
    <property type="evidence" value="ECO:0007669"/>
    <property type="project" value="InterPro"/>
</dbReference>
<dbReference type="SUPFAM" id="SSF69705">
    <property type="entry name" value="Transcription factor NusA, N-terminal domain"/>
    <property type="match status" value="1"/>
</dbReference>
<keyword evidence="6 7" id="KW-0804">Transcription</keyword>
<dbReference type="GO" id="GO:0000166">
    <property type="term" value="F:nucleotide binding"/>
    <property type="evidence" value="ECO:0007669"/>
    <property type="project" value="InterPro"/>
</dbReference>
<dbReference type="InterPro" id="IPR003029">
    <property type="entry name" value="S1_domain"/>
</dbReference>
<organism evidence="9 10">
    <name type="scientific">Endomicrobium trichonymphae</name>
    <dbReference type="NCBI Taxonomy" id="1408204"/>
    <lineage>
        <taxon>Bacteria</taxon>
        <taxon>Pseudomonadati</taxon>
        <taxon>Elusimicrobiota</taxon>
        <taxon>Endomicrobiia</taxon>
        <taxon>Endomicrobiales</taxon>
        <taxon>Endomicrobiaceae</taxon>
        <taxon>Candidatus Endomicrobiellum</taxon>
    </lineage>
</organism>
<evidence type="ECO:0000256" key="1">
    <source>
        <dbReference type="ARBA" id="ARBA00022472"/>
    </source>
</evidence>
<dbReference type="STRING" id="471821.TGRD_234"/>
<protein>
    <recommendedName>
        <fullName evidence="7">Transcription termination/antitermination protein NusA</fullName>
    </recommendedName>
</protein>
<name>B1GZN5_ENDTX</name>
<dbReference type="Pfam" id="PF14520">
    <property type="entry name" value="HHH_5"/>
    <property type="match status" value="1"/>
</dbReference>
<evidence type="ECO:0000256" key="3">
    <source>
        <dbReference type="ARBA" id="ARBA00022814"/>
    </source>
</evidence>
<dbReference type="CDD" id="cd22529">
    <property type="entry name" value="KH-II_NusA_rpt2"/>
    <property type="match status" value="1"/>
</dbReference>
<comment type="similarity">
    <text evidence="7">Belongs to the NusA family.</text>
</comment>
<dbReference type="InterPro" id="IPR013735">
    <property type="entry name" value="TF_NusA_N"/>
</dbReference>
<dbReference type="InterPro" id="IPR036555">
    <property type="entry name" value="NusA_N_sf"/>
</dbReference>
<proteinExistence type="inferred from homology"/>
<dbReference type="SUPFAM" id="SSF47794">
    <property type="entry name" value="Rad51 N-terminal domain-like"/>
    <property type="match status" value="1"/>
</dbReference>
<comment type="function">
    <text evidence="7">Participates in both transcription termination and antitermination.</text>
</comment>
<dbReference type="GO" id="GO:0006353">
    <property type="term" value="P:DNA-templated transcription termination"/>
    <property type="evidence" value="ECO:0007669"/>
    <property type="project" value="UniProtKB-UniRule"/>
</dbReference>
<evidence type="ECO:0000313" key="9">
    <source>
        <dbReference type="EMBL" id="BAG13717.1"/>
    </source>
</evidence>
<evidence type="ECO:0000256" key="2">
    <source>
        <dbReference type="ARBA" id="ARBA00022490"/>
    </source>
</evidence>
<dbReference type="HOGENOM" id="CLU_029242_2_2_0"/>
<gene>
    <name evidence="7" type="primary">nusA</name>
    <name evidence="9" type="ordered locus">TGRD_232</name>
</gene>
<accession>B1GZN5</accession>
<dbReference type="InterPro" id="IPR030842">
    <property type="entry name" value="TF_NusA_bacterial"/>
</dbReference>
<dbReference type="SUPFAM" id="SSF54814">
    <property type="entry name" value="Prokaryotic type KH domain (KH-domain type II)"/>
    <property type="match status" value="2"/>
</dbReference>
<keyword evidence="3 7" id="KW-0889">Transcription antitermination</keyword>
<dbReference type="PROSITE" id="PS50084">
    <property type="entry name" value="KH_TYPE_1"/>
    <property type="match status" value="1"/>
</dbReference>
<evidence type="ECO:0000256" key="6">
    <source>
        <dbReference type="ARBA" id="ARBA00023163"/>
    </source>
</evidence>
<dbReference type="InterPro" id="IPR012340">
    <property type="entry name" value="NA-bd_OB-fold"/>
</dbReference>
<dbReference type="InterPro" id="IPR003583">
    <property type="entry name" value="Hlx-hairpin-Hlx_DNA-bd_motif"/>
</dbReference>
<dbReference type="PROSITE" id="PS50126">
    <property type="entry name" value="S1"/>
    <property type="match status" value="1"/>
</dbReference>
<dbReference type="CDD" id="cd04455">
    <property type="entry name" value="S1_NusA"/>
    <property type="match status" value="1"/>
</dbReference>
<dbReference type="EMBL" id="AP009510">
    <property type="protein sequence ID" value="BAG13717.1"/>
    <property type="molecule type" value="Genomic_DNA"/>
</dbReference>
<dbReference type="Gene3D" id="3.30.300.20">
    <property type="match status" value="2"/>
</dbReference>
<dbReference type="Gene3D" id="3.30.1480.10">
    <property type="entry name" value="NusA, N-terminal domain"/>
    <property type="match status" value="1"/>
</dbReference>
<dbReference type="FunFam" id="3.30.300.20:FF:000002">
    <property type="entry name" value="Transcription termination/antitermination protein NusA"/>
    <property type="match status" value="1"/>
</dbReference>
<dbReference type="InterPro" id="IPR058582">
    <property type="entry name" value="KH_NusA_2nd"/>
</dbReference>
<dbReference type="PANTHER" id="PTHR22648:SF0">
    <property type="entry name" value="TRANSCRIPTION TERMINATION_ANTITERMINATION PROTEIN NUSA"/>
    <property type="match status" value="1"/>
</dbReference>
<dbReference type="Pfam" id="PF26594">
    <property type="entry name" value="KH_NusA_2nd"/>
    <property type="match status" value="1"/>
</dbReference>
<dbReference type="GO" id="GO:0003677">
    <property type="term" value="F:DNA binding"/>
    <property type="evidence" value="ECO:0007669"/>
    <property type="project" value="InterPro"/>
</dbReference>
<comment type="subcellular location">
    <subcellularLocation>
        <location evidence="7">Cytoplasm</location>
    </subcellularLocation>
</comment>
<evidence type="ECO:0000256" key="5">
    <source>
        <dbReference type="ARBA" id="ARBA00023015"/>
    </source>
</evidence>
<evidence type="ECO:0000259" key="8">
    <source>
        <dbReference type="PROSITE" id="PS50126"/>
    </source>
</evidence>
<keyword evidence="5 7" id="KW-0805">Transcription regulation</keyword>
<dbReference type="GO" id="GO:0006281">
    <property type="term" value="P:DNA repair"/>
    <property type="evidence" value="ECO:0007669"/>
    <property type="project" value="InterPro"/>
</dbReference>
<reference evidence="10" key="1">
    <citation type="journal article" date="2008" name="Proc. Natl. Acad. Sci. U.S.A.">
        <title>Complete genome of the uncultured termite group 1 bacteria in a single host protist cell.</title>
        <authorList>
            <person name="Hongoh Y."/>
            <person name="Sharma V.K."/>
            <person name="Prakash T."/>
            <person name="Noda S."/>
            <person name="Taylor T.D."/>
            <person name="Kudo T."/>
            <person name="Sakaki Y."/>
            <person name="Toyoda A."/>
            <person name="Hattori M."/>
            <person name="Ohkuma M."/>
        </authorList>
    </citation>
    <scope>NUCLEOTIDE SEQUENCE [LARGE SCALE GENOMIC DNA]</scope>
    <source>
        <strain evidence="10">Rs-D17 genomovar Ri2008</strain>
    </source>
</reference>
<feature type="domain" description="S1 motif" evidence="8">
    <location>
        <begin position="137"/>
        <end position="201"/>
    </location>
</feature>
<dbReference type="Pfam" id="PF08529">
    <property type="entry name" value="NusA_N"/>
    <property type="match status" value="1"/>
</dbReference>
<evidence type="ECO:0000313" key="10">
    <source>
        <dbReference type="Proteomes" id="UP000001691"/>
    </source>
</evidence>
<dbReference type="PATRIC" id="fig|471821.5.peg.350"/>
<sequence length="418" mass="46422">MAEKGELLIALEQIEKDKKIKKEDILVVIENALVSAYKKHVGKNVNVEAKVNPELGEMTASVVKVVVKDVVNPLLEICVQDAKKFDQSVEIGTEVRIPLDTRDFSRIAAQTAKQVIVQKIRESERDSLFDEMKEKIGQIANGAIYRITNRNLIVDLGKTEAILPSSEQVFKEKFSVGQYIKAVIIKVEKSVKGSGVVLSRTSIELVKRLFELEVPEIYEKIVEIVNVVREPGVRTKITVLSHNPKVDPVGACVGVKGARVKPIIDELRGERIDLVSYSVDPAKYIASAMSPAKIVSVTTISEEEKKAEVLVTDDMLFLAIGKNGHNVRLAAKLTGWHIDVKSEGQKKQEGNERIEKQAEVFEKLEGFSERIIKMLVKAGITDVEKLSLLTTEYLITLPGIGHKTAEKIIEVAKNSIRK</sequence>
<dbReference type="CDD" id="cd02134">
    <property type="entry name" value="KH-II_NusA_rpt1"/>
    <property type="match status" value="1"/>
</dbReference>
<dbReference type="SUPFAM" id="SSF50249">
    <property type="entry name" value="Nucleic acid-binding proteins"/>
    <property type="match status" value="1"/>
</dbReference>
<keyword evidence="10" id="KW-1185">Reference proteome</keyword>
<dbReference type="GO" id="GO:0005829">
    <property type="term" value="C:cytosol"/>
    <property type="evidence" value="ECO:0007669"/>
    <property type="project" value="TreeGrafter"/>
</dbReference>
<dbReference type="SMART" id="SM00316">
    <property type="entry name" value="S1"/>
    <property type="match status" value="1"/>
</dbReference>
<dbReference type="SMART" id="SM00278">
    <property type="entry name" value="HhH1"/>
    <property type="match status" value="2"/>
</dbReference>
<dbReference type="HAMAP" id="MF_00945_B">
    <property type="entry name" value="NusA_B"/>
    <property type="match status" value="1"/>
</dbReference>
<dbReference type="Proteomes" id="UP000001691">
    <property type="component" value="Chromosome"/>
</dbReference>
<dbReference type="Gene3D" id="2.40.50.140">
    <property type="entry name" value="Nucleic acid-binding proteins"/>
    <property type="match status" value="1"/>
</dbReference>
<dbReference type="NCBIfam" id="TIGR01953">
    <property type="entry name" value="NusA"/>
    <property type="match status" value="1"/>
</dbReference>
<dbReference type="InterPro" id="IPR010995">
    <property type="entry name" value="DNA_repair_Rad51/TF_NusA_a-hlx"/>
</dbReference>
<keyword evidence="4 7" id="KW-0694">RNA-binding</keyword>
<keyword evidence="1 7" id="KW-0806">Transcription termination</keyword>
<dbReference type="RefSeq" id="WP_015423244.1">
    <property type="nucleotide sequence ID" value="NC_020419.1"/>
</dbReference>
<comment type="subunit">
    <text evidence="7">Monomer. Binds directly to the core enzyme of the DNA-dependent RNA polymerase and to nascent RNA.</text>
</comment>
<dbReference type="FunFam" id="3.30.300.20:FF:000005">
    <property type="entry name" value="Transcription termination/antitermination protein NusA"/>
    <property type="match status" value="1"/>
</dbReference>
<evidence type="ECO:0000256" key="4">
    <source>
        <dbReference type="ARBA" id="ARBA00022884"/>
    </source>
</evidence>
<dbReference type="InterPro" id="IPR015946">
    <property type="entry name" value="KH_dom-like_a/b"/>
</dbReference>
<dbReference type="InterPro" id="IPR010213">
    <property type="entry name" value="TF_NusA"/>
</dbReference>
<keyword evidence="2 7" id="KW-0963">Cytoplasm</keyword>
<dbReference type="InterPro" id="IPR009019">
    <property type="entry name" value="KH_sf_prok-type"/>
</dbReference>
<dbReference type="InterPro" id="IPR025249">
    <property type="entry name" value="TF_NusA_KH_1st"/>
</dbReference>
<dbReference type="PANTHER" id="PTHR22648">
    <property type="entry name" value="TRANSCRIPTION TERMINATION FACTOR NUSA"/>
    <property type="match status" value="1"/>
</dbReference>
<dbReference type="GO" id="GO:0003723">
    <property type="term" value="F:RNA binding"/>
    <property type="evidence" value="ECO:0007669"/>
    <property type="project" value="UniProtKB-UniRule"/>
</dbReference>